<dbReference type="Proteomes" id="UP000000582">
    <property type="component" value="Chromosome"/>
</dbReference>
<dbReference type="PATRIC" id="fig|196627.13.peg.999"/>
<dbReference type="EMBL" id="BA000036">
    <property type="protein sequence ID" value="BAB98414.1"/>
    <property type="molecule type" value="Genomic_DNA"/>
</dbReference>
<feature type="compositionally biased region" description="Acidic residues" evidence="1">
    <location>
        <begin position="591"/>
        <end position="603"/>
    </location>
</feature>
<keyword evidence="2" id="KW-0812">Transmembrane</keyword>
<dbReference type="InterPro" id="IPR002035">
    <property type="entry name" value="VWF_A"/>
</dbReference>
<protein>
    <submittedName>
        <fullName evidence="5">Hypothetical membrane protein</fullName>
    </submittedName>
</protein>
<dbReference type="InterPro" id="IPR036465">
    <property type="entry name" value="vWFA_dom_sf"/>
</dbReference>
<keyword evidence="3" id="KW-0732">Signal</keyword>
<keyword evidence="6" id="KW-1185">Reference proteome</keyword>
<accession>Q8NRM7</accession>
<feature type="chain" id="PRO_5004312007" evidence="3">
    <location>
        <begin position="34"/>
        <end position="634"/>
    </location>
</feature>
<gene>
    <name evidence="5" type="ordered locus">Cgl1021</name>
</gene>
<name>Q8NRM7_CORGL</name>
<sequence>MSQPLSKRLSIRKALASAFIVALAFSLSPVAKAQANETPTMIVLDNSGSMTAQDAGGQTRIDAAKQASTQLINDISDRTDVGLTYYGGNTGETEADVEMGCQDVTILGGPSRGNADTLIDTINSLQPRGFTPIGKALTDTAAELPEGGNIVLVSDGIANCTPPDVCEVAQELAQSGINLVINTIGLNVDPAAREELECIAGVGGGTYADASDAQSLTDALTRAASRQYNSYTSDVTKIDGASEQSAAVEIDEDTELFLTDLPQESRFWKIPVEPGETISVSANTVTDPTVLTMGQGGIKLEAQLHTEEAPQYGLRGRCTRVSFDNFKPGLGVRGIQNASVASKEVGTNNCDTDAIYLEISRSGDYLNGQDIPTEITIERFGKVDESTIGNVTEEHSSVDLTEAAASEAHPVTPGQWFTSAADLDPAGEKVSSIIVPGETHFYALPVDYGQELRAAVETTFDQIDSSALGTHLYIQAFSPNRAEIELTNRDTSYADDNGLKTFGFFTPVSAANLFEKSSQGISLRSPWQGGTQYLAVTYLPSGQDEDVSATDQLPTLEYELVAEAFGDPVDPPVFASLTGATPSTSTPPSDVAEDEQISEATEEDSSSFPIVWIGLGVIGLGIIIGLIFALRRKN</sequence>
<dbReference type="AlphaFoldDB" id="Q8NRM7"/>
<feature type="domain" description="VWFA" evidence="4">
    <location>
        <begin position="39"/>
        <end position="223"/>
    </location>
</feature>
<dbReference type="STRING" id="196627.cg1159"/>
<dbReference type="CDD" id="cd01456">
    <property type="entry name" value="vWA_ywmD_type"/>
    <property type="match status" value="1"/>
</dbReference>
<reference evidence="6" key="1">
    <citation type="journal article" date="2003" name="Appl. Microbiol. Biotechnol.">
        <title>The Corynebacterium glutamicum genome: features and impacts on biotechnological processes.</title>
        <authorList>
            <person name="Ikeda M."/>
            <person name="Nakagawa S."/>
        </authorList>
    </citation>
    <scope>NUCLEOTIDE SEQUENCE [LARGE SCALE GENOMIC DNA]</scope>
    <source>
        <strain evidence="6">ATCC 13032 / DSM 20300 / BCRC 11384 / JCM 1318 / LMG 3730 / NCIMB 10025</strain>
    </source>
</reference>
<feature type="signal peptide" evidence="3">
    <location>
        <begin position="1"/>
        <end position="33"/>
    </location>
</feature>
<keyword evidence="2" id="KW-0472">Membrane</keyword>
<evidence type="ECO:0000256" key="1">
    <source>
        <dbReference type="SAM" id="MobiDB-lite"/>
    </source>
</evidence>
<proteinExistence type="predicted"/>
<dbReference type="Gene3D" id="3.40.50.410">
    <property type="entry name" value="von Willebrand factor, type A domain"/>
    <property type="match status" value="1"/>
</dbReference>
<dbReference type="SMART" id="SM00327">
    <property type="entry name" value="VWA"/>
    <property type="match status" value="1"/>
</dbReference>
<dbReference type="KEGG" id="cgl:Cgl1021"/>
<evidence type="ECO:0000313" key="5">
    <source>
        <dbReference type="EMBL" id="BAB98414.1"/>
    </source>
</evidence>
<evidence type="ECO:0000313" key="6">
    <source>
        <dbReference type="Proteomes" id="UP000000582"/>
    </source>
</evidence>
<feature type="transmembrane region" description="Helical" evidence="2">
    <location>
        <begin position="610"/>
        <end position="630"/>
    </location>
</feature>
<dbReference type="PROSITE" id="PS50234">
    <property type="entry name" value="VWFA"/>
    <property type="match status" value="1"/>
</dbReference>
<dbReference type="RefSeq" id="WP_020948547.1">
    <property type="nucleotide sequence ID" value="NC_003450.3"/>
</dbReference>
<organism evidence="5 6">
    <name type="scientific">Corynebacterium glutamicum (strain ATCC 13032 / DSM 20300 / JCM 1318 / BCRC 11384 / CCUG 27702 / LMG 3730 / NBRC 12168 / NCIMB 10025 / NRRL B-2784 / 534)</name>
    <dbReference type="NCBI Taxonomy" id="196627"/>
    <lineage>
        <taxon>Bacteria</taxon>
        <taxon>Bacillati</taxon>
        <taxon>Actinomycetota</taxon>
        <taxon>Actinomycetes</taxon>
        <taxon>Mycobacteriales</taxon>
        <taxon>Corynebacteriaceae</taxon>
        <taxon>Corynebacterium</taxon>
    </lineage>
</organism>
<evidence type="ECO:0000256" key="3">
    <source>
        <dbReference type="SAM" id="SignalP"/>
    </source>
</evidence>
<dbReference type="OrthoDB" id="4318225at2"/>
<dbReference type="GeneID" id="1019007"/>
<evidence type="ECO:0000256" key="2">
    <source>
        <dbReference type="SAM" id="Phobius"/>
    </source>
</evidence>
<dbReference type="BioCyc" id="CORYNE:G18NG-10593-MONOMER"/>
<dbReference type="SUPFAM" id="SSF53300">
    <property type="entry name" value="vWA-like"/>
    <property type="match status" value="1"/>
</dbReference>
<keyword evidence="2" id="KW-1133">Transmembrane helix</keyword>
<feature type="region of interest" description="Disordered" evidence="1">
    <location>
        <begin position="573"/>
        <end position="603"/>
    </location>
</feature>
<dbReference type="HOGENOM" id="CLU_027192_0_0_11"/>
<dbReference type="Pfam" id="PF13519">
    <property type="entry name" value="VWA_2"/>
    <property type="match status" value="1"/>
</dbReference>
<dbReference type="eggNOG" id="COG2304">
    <property type="taxonomic scope" value="Bacteria"/>
</dbReference>
<evidence type="ECO:0000259" key="4">
    <source>
        <dbReference type="PROSITE" id="PS50234"/>
    </source>
</evidence>